<evidence type="ECO:0000313" key="2">
    <source>
        <dbReference type="EMBL" id="KAK9140751.1"/>
    </source>
</evidence>
<protein>
    <submittedName>
        <fullName evidence="2">Uncharacterized protein</fullName>
    </submittedName>
</protein>
<gene>
    <name evidence="2" type="ORF">Scep_010432</name>
</gene>
<evidence type="ECO:0000313" key="3">
    <source>
        <dbReference type="Proteomes" id="UP001419268"/>
    </source>
</evidence>
<keyword evidence="3" id="KW-1185">Reference proteome</keyword>
<name>A0AAP0JV10_9MAGN</name>
<feature type="compositionally biased region" description="Low complexity" evidence="1">
    <location>
        <begin position="71"/>
        <end position="102"/>
    </location>
</feature>
<dbReference type="Proteomes" id="UP001419268">
    <property type="component" value="Unassembled WGS sequence"/>
</dbReference>
<organism evidence="2 3">
    <name type="scientific">Stephania cephalantha</name>
    <dbReference type="NCBI Taxonomy" id="152367"/>
    <lineage>
        <taxon>Eukaryota</taxon>
        <taxon>Viridiplantae</taxon>
        <taxon>Streptophyta</taxon>
        <taxon>Embryophyta</taxon>
        <taxon>Tracheophyta</taxon>
        <taxon>Spermatophyta</taxon>
        <taxon>Magnoliopsida</taxon>
        <taxon>Ranunculales</taxon>
        <taxon>Menispermaceae</taxon>
        <taxon>Menispermoideae</taxon>
        <taxon>Cissampelideae</taxon>
        <taxon>Stephania</taxon>
    </lineage>
</organism>
<dbReference type="EMBL" id="JBBNAG010000004">
    <property type="protein sequence ID" value="KAK9140751.1"/>
    <property type="molecule type" value="Genomic_DNA"/>
</dbReference>
<reference evidence="2 3" key="1">
    <citation type="submission" date="2024-01" db="EMBL/GenBank/DDBJ databases">
        <title>Genome assemblies of Stephania.</title>
        <authorList>
            <person name="Yang L."/>
        </authorList>
    </citation>
    <scope>NUCLEOTIDE SEQUENCE [LARGE SCALE GENOMIC DNA]</scope>
    <source>
        <strain evidence="2">JXDWG</strain>
        <tissue evidence="2">Leaf</tissue>
    </source>
</reference>
<accession>A0AAP0JV10</accession>
<proteinExistence type="predicted"/>
<feature type="compositionally biased region" description="Basic residues" evidence="1">
    <location>
        <begin position="103"/>
        <end position="112"/>
    </location>
</feature>
<comment type="caution">
    <text evidence="2">The sequence shown here is derived from an EMBL/GenBank/DDBJ whole genome shotgun (WGS) entry which is preliminary data.</text>
</comment>
<evidence type="ECO:0000256" key="1">
    <source>
        <dbReference type="SAM" id="MobiDB-lite"/>
    </source>
</evidence>
<dbReference type="AlphaFoldDB" id="A0AAP0JV10"/>
<feature type="region of interest" description="Disordered" evidence="1">
    <location>
        <begin position="71"/>
        <end position="112"/>
    </location>
</feature>
<sequence>MSKWIVKCEQSLNIDHVHRFRRVLDSARSNKRVRRAVEVVTAWKALPPRVGDRASAVKMADEVLKHLTVIGSSGTSGMTTSAATQSQPATSKRKATTSTTRPSKTKGKKSRS</sequence>